<reference evidence="5 6" key="1">
    <citation type="submission" date="2015-05" db="EMBL/GenBank/DDBJ databases">
        <title>Distinctive expansion of gene families associated with plant cell wall degradation and secondary metabolism in the genomes of grapevine trunk pathogens.</title>
        <authorList>
            <person name="Lawrence D.P."/>
            <person name="Travadon R."/>
            <person name="Rolshausen P.E."/>
            <person name="Baumgartner K."/>
        </authorList>
    </citation>
    <scope>NUCLEOTIDE SEQUENCE [LARGE SCALE GENOMIC DNA]</scope>
    <source>
        <strain evidence="5">UCRPC4</strain>
    </source>
</reference>
<dbReference type="PRINTS" id="PR00081">
    <property type="entry name" value="GDHRDH"/>
</dbReference>
<evidence type="ECO:0000256" key="1">
    <source>
        <dbReference type="ARBA" id="ARBA00006484"/>
    </source>
</evidence>
<dbReference type="PANTHER" id="PTHR24320:SF282">
    <property type="entry name" value="WW DOMAIN-CONTAINING OXIDOREDUCTASE"/>
    <property type="match status" value="1"/>
</dbReference>
<comment type="similarity">
    <text evidence="1 4">Belongs to the short-chain dehydrogenases/reductases (SDR) family.</text>
</comment>
<evidence type="ECO:0000256" key="3">
    <source>
        <dbReference type="ARBA" id="ARBA00023002"/>
    </source>
</evidence>
<evidence type="ECO:0000313" key="5">
    <source>
        <dbReference type="EMBL" id="KKY28409.1"/>
    </source>
</evidence>
<dbReference type="PANTHER" id="PTHR24320">
    <property type="entry name" value="RETINOL DEHYDROGENASE"/>
    <property type="match status" value="1"/>
</dbReference>
<dbReference type="AlphaFoldDB" id="A0A0G2F272"/>
<name>A0A0G2F272_PHACM</name>
<organism evidence="5 6">
    <name type="scientific">Phaeomoniella chlamydospora</name>
    <name type="common">Phaeoacremonium chlamydosporum</name>
    <dbReference type="NCBI Taxonomy" id="158046"/>
    <lineage>
        <taxon>Eukaryota</taxon>
        <taxon>Fungi</taxon>
        <taxon>Dikarya</taxon>
        <taxon>Ascomycota</taxon>
        <taxon>Pezizomycotina</taxon>
        <taxon>Eurotiomycetes</taxon>
        <taxon>Chaetothyriomycetidae</taxon>
        <taxon>Phaeomoniellales</taxon>
        <taxon>Phaeomoniellaceae</taxon>
        <taxon>Phaeomoniella</taxon>
    </lineage>
</organism>
<evidence type="ECO:0000313" key="6">
    <source>
        <dbReference type="Proteomes" id="UP000053317"/>
    </source>
</evidence>
<gene>
    <name evidence="5" type="ORF">UCRPC4_g00576</name>
</gene>
<keyword evidence="6" id="KW-1185">Reference proteome</keyword>
<dbReference type="PRINTS" id="PR00080">
    <property type="entry name" value="SDRFAMILY"/>
</dbReference>
<dbReference type="EMBL" id="LCWF01000013">
    <property type="protein sequence ID" value="KKY28409.1"/>
    <property type="molecule type" value="Genomic_DNA"/>
</dbReference>
<keyword evidence="2" id="KW-0521">NADP</keyword>
<dbReference type="Proteomes" id="UP000053317">
    <property type="component" value="Unassembled WGS sequence"/>
</dbReference>
<dbReference type="InterPro" id="IPR036291">
    <property type="entry name" value="NAD(P)-bd_dom_sf"/>
</dbReference>
<dbReference type="SUPFAM" id="SSF51735">
    <property type="entry name" value="NAD(P)-binding Rossmann-fold domains"/>
    <property type="match status" value="1"/>
</dbReference>
<keyword evidence="3" id="KW-0560">Oxidoreductase</keyword>
<dbReference type="GO" id="GO:0016491">
    <property type="term" value="F:oxidoreductase activity"/>
    <property type="evidence" value="ECO:0007669"/>
    <property type="project" value="UniProtKB-KW"/>
</dbReference>
<comment type="caution">
    <text evidence="5">The sequence shown here is derived from an EMBL/GenBank/DDBJ whole genome shotgun (WGS) entry which is preliminary data.</text>
</comment>
<dbReference type="InterPro" id="IPR002347">
    <property type="entry name" value="SDR_fam"/>
</dbReference>
<reference evidence="5 6" key="2">
    <citation type="submission" date="2015-05" db="EMBL/GenBank/DDBJ databases">
        <authorList>
            <person name="Morales-Cruz A."/>
            <person name="Amrine K.C."/>
            <person name="Cantu D."/>
        </authorList>
    </citation>
    <scope>NUCLEOTIDE SEQUENCE [LARGE SCALE GENOMIC DNA]</scope>
    <source>
        <strain evidence="5">UCRPC4</strain>
    </source>
</reference>
<dbReference type="OrthoDB" id="191139at2759"/>
<proteinExistence type="inferred from homology"/>
<protein>
    <submittedName>
        <fullName evidence="5">Putative retinol dehydrogenase</fullName>
    </submittedName>
</protein>
<sequence>MASIVAKLTRGAFTPDKDIPDLSGKVILVTGGNNGLGKESILRLVKHSPAKVYLGARNEKTAEAAIVEIKQAVPEANITFVKTDLADFDSIKKAANTILADTDRLDILMNNAGIMATPAGLTKQGYELQFGTNHMGHALLTKLLLPILEKTAKTPGSDVRIVNLSSVAHGWGPKSGLVLDEAKTEMAQYSTWQRYGHSKLANVFFSQALAQRYPDIKTVAVHPGSVNTGLTNGPKQSYAAVSWVFDVAATLFGVNVEEGALNQLWASAAKSEDVKSGHFYYPVGKDHAGNALVRDPKLSELLWDWTEKELKDHGF</sequence>
<evidence type="ECO:0000256" key="4">
    <source>
        <dbReference type="RuleBase" id="RU000363"/>
    </source>
</evidence>
<evidence type="ECO:0000256" key="2">
    <source>
        <dbReference type="ARBA" id="ARBA00022857"/>
    </source>
</evidence>
<dbReference type="Gene3D" id="3.40.50.720">
    <property type="entry name" value="NAD(P)-binding Rossmann-like Domain"/>
    <property type="match status" value="1"/>
</dbReference>
<accession>A0A0G2F272</accession>
<dbReference type="Pfam" id="PF00106">
    <property type="entry name" value="adh_short"/>
    <property type="match status" value="1"/>
</dbReference>